<dbReference type="Pfam" id="PF10077">
    <property type="entry name" value="DUF2314"/>
    <property type="match status" value="1"/>
</dbReference>
<feature type="signal peptide" evidence="1">
    <location>
        <begin position="1"/>
        <end position="21"/>
    </location>
</feature>
<dbReference type="PROSITE" id="PS51257">
    <property type="entry name" value="PROKAR_LIPOPROTEIN"/>
    <property type="match status" value="1"/>
</dbReference>
<accession>A0ABX7CUS8</accession>
<dbReference type="InterPro" id="IPR018756">
    <property type="entry name" value="DUF2314"/>
</dbReference>
<organism evidence="3 4">
    <name type="scientific">Sphingobacterium multivorum</name>
    <dbReference type="NCBI Taxonomy" id="28454"/>
    <lineage>
        <taxon>Bacteria</taxon>
        <taxon>Pseudomonadati</taxon>
        <taxon>Bacteroidota</taxon>
        <taxon>Sphingobacteriia</taxon>
        <taxon>Sphingobacteriales</taxon>
        <taxon>Sphingobacteriaceae</taxon>
        <taxon>Sphingobacterium</taxon>
    </lineage>
</organism>
<sequence>MRSKIFRPILFVVVSSTLLLACQSPSIKDKIENDDVIGFRSDDEAMNAAIVKAKNSLNLFVQAVEKPQEGYEAFALKIAYDTPDKSLEHIWVGDITYQNGQFTGIVSNSPVSTKEVALGDTVSIDNQKISDWMYLEKGVLRGGYTIRAMRDQLSGSEKEEFNKSIDFVIED</sequence>
<name>A0ABX7CUS8_SPHMU</name>
<gene>
    <name evidence="3" type="ORF">I6I98_04450</name>
</gene>
<evidence type="ECO:0000256" key="1">
    <source>
        <dbReference type="SAM" id="SignalP"/>
    </source>
</evidence>
<evidence type="ECO:0000313" key="4">
    <source>
        <dbReference type="Proteomes" id="UP000595498"/>
    </source>
</evidence>
<feature type="chain" id="PRO_5046286642" evidence="1">
    <location>
        <begin position="22"/>
        <end position="171"/>
    </location>
</feature>
<keyword evidence="1" id="KW-0732">Signal</keyword>
<reference evidence="3 4" key="1">
    <citation type="submission" date="2021-01" db="EMBL/GenBank/DDBJ databases">
        <title>FDA dAtabase for Regulatory Grade micrObial Sequences (FDA-ARGOS): Supporting development and validation of Infectious Disease Dx tests.</title>
        <authorList>
            <person name="Sproer C."/>
            <person name="Gronow S."/>
            <person name="Severitt S."/>
            <person name="Schroder I."/>
            <person name="Tallon L."/>
            <person name="Sadzewicz L."/>
            <person name="Zhao X."/>
            <person name="Boylan J."/>
            <person name="Ott S."/>
            <person name="Bowen H."/>
            <person name="Vavikolanu K."/>
            <person name="Mehta A."/>
            <person name="Aluvathingal J."/>
            <person name="Nadendla S."/>
            <person name="Lowell S."/>
            <person name="Myers T."/>
            <person name="Yan Y."/>
            <person name="Sichtig H."/>
        </authorList>
    </citation>
    <scope>NUCLEOTIDE SEQUENCE [LARGE SCALE GENOMIC DNA]</scope>
    <source>
        <strain evidence="3 4">FDAARGOS_1141</strain>
    </source>
</reference>
<keyword evidence="4" id="KW-1185">Reference proteome</keyword>
<dbReference type="Proteomes" id="UP000595498">
    <property type="component" value="Chromosome"/>
</dbReference>
<feature type="domain" description="DUF2314" evidence="2">
    <location>
        <begin position="43"/>
        <end position="165"/>
    </location>
</feature>
<evidence type="ECO:0000259" key="2">
    <source>
        <dbReference type="Pfam" id="PF10077"/>
    </source>
</evidence>
<protein>
    <submittedName>
        <fullName evidence="3">DUF2314 domain-containing protein</fullName>
    </submittedName>
</protein>
<dbReference type="EMBL" id="CP068224">
    <property type="protein sequence ID" value="QQT54516.1"/>
    <property type="molecule type" value="Genomic_DNA"/>
</dbReference>
<evidence type="ECO:0000313" key="3">
    <source>
        <dbReference type="EMBL" id="QQT54516.1"/>
    </source>
</evidence>
<proteinExistence type="predicted"/>